<dbReference type="AlphaFoldDB" id="Q0BXJ8"/>
<evidence type="ECO:0000259" key="1">
    <source>
        <dbReference type="Pfam" id="PF12680"/>
    </source>
</evidence>
<gene>
    <name evidence="2" type="ordered locus">HNE_3119</name>
</gene>
<organism evidence="2 3">
    <name type="scientific">Hyphomonas neptunium (strain ATCC 15444)</name>
    <dbReference type="NCBI Taxonomy" id="228405"/>
    <lineage>
        <taxon>Bacteria</taxon>
        <taxon>Pseudomonadati</taxon>
        <taxon>Pseudomonadota</taxon>
        <taxon>Alphaproteobacteria</taxon>
        <taxon>Hyphomonadales</taxon>
        <taxon>Hyphomonadaceae</taxon>
        <taxon>Hyphomonas</taxon>
    </lineage>
</organism>
<evidence type="ECO:0000313" key="3">
    <source>
        <dbReference type="Proteomes" id="UP000001959"/>
    </source>
</evidence>
<dbReference type="eggNOG" id="COG4319">
    <property type="taxonomic scope" value="Bacteria"/>
</dbReference>
<dbReference type="InterPro" id="IPR037401">
    <property type="entry name" value="SnoaL-like"/>
</dbReference>
<reference evidence="2 3" key="1">
    <citation type="journal article" date="2006" name="J. Bacteriol.">
        <title>Comparative genomic evidence for a close relationship between the dimorphic prosthecate bacteria Hyphomonas neptunium and Caulobacter crescentus.</title>
        <authorList>
            <person name="Badger J.H."/>
            <person name="Hoover T.R."/>
            <person name="Brun Y.V."/>
            <person name="Weiner R.M."/>
            <person name="Laub M.T."/>
            <person name="Alexandre G."/>
            <person name="Mrazek J."/>
            <person name="Ren Q."/>
            <person name="Paulsen I.T."/>
            <person name="Nelson K.E."/>
            <person name="Khouri H.M."/>
            <person name="Radune D."/>
            <person name="Sosa J."/>
            <person name="Dodson R.J."/>
            <person name="Sullivan S.A."/>
            <person name="Rosovitz M.J."/>
            <person name="Madupu R."/>
            <person name="Brinkac L.M."/>
            <person name="Durkin A.S."/>
            <person name="Daugherty S.C."/>
            <person name="Kothari S.P."/>
            <person name="Giglio M.G."/>
            <person name="Zhou L."/>
            <person name="Haft D.H."/>
            <person name="Selengut J.D."/>
            <person name="Davidsen T.M."/>
            <person name="Yang Q."/>
            <person name="Zafar N."/>
            <person name="Ward N.L."/>
        </authorList>
    </citation>
    <scope>NUCLEOTIDE SEQUENCE [LARGE SCALE GENOMIC DNA]</scope>
    <source>
        <strain evidence="2 3">ATCC 15444</strain>
    </source>
</reference>
<sequence>MRTMLSRAFAEGFARDWLAAWNDRDIDRILSHYSEEIIFHSPRIARVMGNEAMSIFGKKTLRDYWTKALGLAPQLFFELDDILVGSDAITILYTNHREEMVAETFVFGPEGKVVRSIAAYR</sequence>
<dbReference type="Pfam" id="PF12680">
    <property type="entry name" value="SnoaL_2"/>
    <property type="match status" value="1"/>
</dbReference>
<dbReference type="HOGENOM" id="CLU_133108_0_0_5"/>
<feature type="domain" description="SnoaL-like" evidence="1">
    <location>
        <begin position="14"/>
        <end position="105"/>
    </location>
</feature>
<dbReference type="STRING" id="228405.HNE_3119"/>
<name>Q0BXJ8_HYPNA</name>
<protein>
    <recommendedName>
        <fullName evidence="1">SnoaL-like domain-containing protein</fullName>
    </recommendedName>
</protein>
<evidence type="ECO:0000313" key="2">
    <source>
        <dbReference type="EMBL" id="ABI76559.1"/>
    </source>
</evidence>
<dbReference type="KEGG" id="hne:HNE_3119"/>
<accession>Q0BXJ8</accession>
<dbReference type="Gene3D" id="3.10.450.50">
    <property type="match status" value="1"/>
</dbReference>
<dbReference type="SUPFAM" id="SSF54427">
    <property type="entry name" value="NTF2-like"/>
    <property type="match status" value="1"/>
</dbReference>
<dbReference type="Proteomes" id="UP000001959">
    <property type="component" value="Chromosome"/>
</dbReference>
<keyword evidence="3" id="KW-1185">Reference proteome</keyword>
<proteinExistence type="predicted"/>
<dbReference type="InterPro" id="IPR032710">
    <property type="entry name" value="NTF2-like_dom_sf"/>
</dbReference>
<dbReference type="EMBL" id="CP000158">
    <property type="protein sequence ID" value="ABI76559.1"/>
    <property type="molecule type" value="Genomic_DNA"/>
</dbReference>